<feature type="transmembrane region" description="Helical" evidence="1">
    <location>
        <begin position="20"/>
        <end position="44"/>
    </location>
</feature>
<organism evidence="2 3">
    <name type="scientific">Candidatus Nitrospira nitrificans</name>
    <dbReference type="NCBI Taxonomy" id="1742973"/>
    <lineage>
        <taxon>Bacteria</taxon>
        <taxon>Pseudomonadati</taxon>
        <taxon>Nitrospirota</taxon>
        <taxon>Nitrospiria</taxon>
        <taxon>Nitrospirales</taxon>
        <taxon>Nitrospiraceae</taxon>
        <taxon>Nitrospira</taxon>
    </lineage>
</organism>
<protein>
    <submittedName>
        <fullName evidence="2">Uncharacterized protein</fullName>
    </submittedName>
</protein>
<proteinExistence type="predicted"/>
<evidence type="ECO:0000313" key="2">
    <source>
        <dbReference type="EMBL" id="CUS37150.1"/>
    </source>
</evidence>
<evidence type="ECO:0000313" key="3">
    <source>
        <dbReference type="Proteomes" id="UP000198736"/>
    </source>
</evidence>
<evidence type="ECO:0000256" key="1">
    <source>
        <dbReference type="SAM" id="Phobius"/>
    </source>
</evidence>
<name>A0A0S4LJT6_9BACT</name>
<dbReference type="AlphaFoldDB" id="A0A0S4LJT6"/>
<dbReference type="Proteomes" id="UP000198736">
    <property type="component" value="Unassembled WGS sequence"/>
</dbReference>
<keyword evidence="3" id="KW-1185">Reference proteome</keyword>
<keyword evidence="1" id="KW-0812">Transmembrane</keyword>
<accession>A0A0S4LJT6</accession>
<gene>
    <name evidence="2" type="ORF">COMA2_30101</name>
</gene>
<keyword evidence="1" id="KW-1133">Transmembrane helix</keyword>
<sequence length="120" mass="13410">MVYEWAQRNRQALRPYVFASYLPILCFVGGAGVVPFVTVSQVLAHEDKNPYANFKTGEVTGIQGGGIQIDNANYTILSAVTITDQYENLVSLKDISQGERVLFHLDHKGRIDRLVLWVPS</sequence>
<dbReference type="RefSeq" id="WP_139077333.1">
    <property type="nucleotide sequence ID" value="NZ_CZPZ01000023.1"/>
</dbReference>
<reference evidence="3" key="1">
    <citation type="submission" date="2015-10" db="EMBL/GenBank/DDBJ databases">
        <authorList>
            <person name="Luecker S."/>
            <person name="Luecker S."/>
        </authorList>
    </citation>
    <scope>NUCLEOTIDE SEQUENCE [LARGE SCALE GENOMIC DNA]</scope>
</reference>
<dbReference type="EMBL" id="CZPZ01000023">
    <property type="protein sequence ID" value="CUS37150.1"/>
    <property type="molecule type" value="Genomic_DNA"/>
</dbReference>
<keyword evidence="1" id="KW-0472">Membrane</keyword>
<dbReference type="STRING" id="1742973.COMA2_30101"/>